<dbReference type="EMBL" id="FXAT01000003">
    <property type="protein sequence ID" value="SMG39871.1"/>
    <property type="molecule type" value="Genomic_DNA"/>
</dbReference>
<gene>
    <name evidence="1" type="ORF">SAMN06265784_103720</name>
</gene>
<proteinExistence type="predicted"/>
<keyword evidence="2" id="KW-1185">Reference proteome</keyword>
<reference evidence="2" key="1">
    <citation type="submission" date="2017-04" db="EMBL/GenBank/DDBJ databases">
        <authorList>
            <person name="Varghese N."/>
            <person name="Submissions S."/>
        </authorList>
    </citation>
    <scope>NUCLEOTIDE SEQUENCE [LARGE SCALE GENOMIC DNA]</scope>
    <source>
        <strain evidence="2">LMG 29540</strain>
    </source>
</reference>
<evidence type="ECO:0000313" key="1">
    <source>
        <dbReference type="EMBL" id="SMG39871.1"/>
    </source>
</evidence>
<dbReference type="STRING" id="1515439.SAMN06265784_103720"/>
<organism evidence="1 2">
    <name type="scientific">Paraburkholderia susongensis</name>
    <dbReference type="NCBI Taxonomy" id="1515439"/>
    <lineage>
        <taxon>Bacteria</taxon>
        <taxon>Pseudomonadati</taxon>
        <taxon>Pseudomonadota</taxon>
        <taxon>Betaproteobacteria</taxon>
        <taxon>Burkholderiales</taxon>
        <taxon>Burkholderiaceae</taxon>
        <taxon>Paraburkholderia</taxon>
    </lineage>
</organism>
<dbReference type="AlphaFoldDB" id="A0A1X7KG03"/>
<dbReference type="Proteomes" id="UP000193228">
    <property type="component" value="Unassembled WGS sequence"/>
</dbReference>
<sequence>MPVWPPPSVDIEPELALQHWRVMQTEGDERHLVGMRTDTMLARVTSALREFDAHAMVAVSSSGRRYQLVGEPRWTYDTVCLWITWCLKNDVRSCSDVTSAYFHPNIDKLDSHRKSRVDAEGG</sequence>
<name>A0A1X7KG03_9BURK</name>
<evidence type="ECO:0000313" key="2">
    <source>
        <dbReference type="Proteomes" id="UP000193228"/>
    </source>
</evidence>
<protein>
    <submittedName>
        <fullName evidence="1">Uncharacterized protein</fullName>
    </submittedName>
</protein>
<accession>A0A1X7KG03</accession>